<dbReference type="EMBL" id="JAGTJQ010000005">
    <property type="protein sequence ID" value="KAH7030709.1"/>
    <property type="molecule type" value="Genomic_DNA"/>
</dbReference>
<evidence type="ECO:0000256" key="1">
    <source>
        <dbReference type="SAM" id="MobiDB-lite"/>
    </source>
</evidence>
<proteinExistence type="predicted"/>
<protein>
    <submittedName>
        <fullName evidence="2">Uncharacterized protein</fullName>
    </submittedName>
</protein>
<dbReference type="AlphaFoldDB" id="A0A9P9BTQ7"/>
<organism evidence="2 3">
    <name type="scientific">Microdochium trichocladiopsis</name>
    <dbReference type="NCBI Taxonomy" id="1682393"/>
    <lineage>
        <taxon>Eukaryota</taxon>
        <taxon>Fungi</taxon>
        <taxon>Dikarya</taxon>
        <taxon>Ascomycota</taxon>
        <taxon>Pezizomycotina</taxon>
        <taxon>Sordariomycetes</taxon>
        <taxon>Xylariomycetidae</taxon>
        <taxon>Xylariales</taxon>
        <taxon>Microdochiaceae</taxon>
        <taxon>Microdochium</taxon>
    </lineage>
</organism>
<dbReference type="GeneID" id="70177459"/>
<keyword evidence="3" id="KW-1185">Reference proteome</keyword>
<sequence>METDMHLDHIRYTACMHKERHDQARLYRPKVGNRIQAAEPASERACVRTSNAGPTLARIDAQRPASCRGEHDRRRRRRGSYLSTWLFGQKHDWSLILTRLILIFTCTSTLYSLGDCSHMSWLRVTRSGTYVVKRKTRNSNAPIPMPERPPHIRKRRREEEKKRRREEEKKRRREEEKKRRREEEKKRRKSNIKGGQPAVQIGLSVGVCP</sequence>
<accession>A0A9P9BTQ7</accession>
<gene>
    <name evidence="2" type="ORF">B0I36DRAFT_113141</name>
</gene>
<name>A0A9P9BTQ7_9PEZI</name>
<evidence type="ECO:0000313" key="3">
    <source>
        <dbReference type="Proteomes" id="UP000756346"/>
    </source>
</evidence>
<feature type="region of interest" description="Disordered" evidence="1">
    <location>
        <begin position="136"/>
        <end position="209"/>
    </location>
</feature>
<feature type="compositionally biased region" description="Basic and acidic residues" evidence="1">
    <location>
        <begin position="157"/>
        <end position="185"/>
    </location>
</feature>
<dbReference type="Proteomes" id="UP000756346">
    <property type="component" value="Unassembled WGS sequence"/>
</dbReference>
<reference evidence="2" key="1">
    <citation type="journal article" date="2021" name="Nat. Commun.">
        <title>Genetic determinants of endophytism in the Arabidopsis root mycobiome.</title>
        <authorList>
            <person name="Mesny F."/>
            <person name="Miyauchi S."/>
            <person name="Thiergart T."/>
            <person name="Pickel B."/>
            <person name="Atanasova L."/>
            <person name="Karlsson M."/>
            <person name="Huettel B."/>
            <person name="Barry K.W."/>
            <person name="Haridas S."/>
            <person name="Chen C."/>
            <person name="Bauer D."/>
            <person name="Andreopoulos W."/>
            <person name="Pangilinan J."/>
            <person name="LaButti K."/>
            <person name="Riley R."/>
            <person name="Lipzen A."/>
            <person name="Clum A."/>
            <person name="Drula E."/>
            <person name="Henrissat B."/>
            <person name="Kohler A."/>
            <person name="Grigoriev I.V."/>
            <person name="Martin F.M."/>
            <person name="Hacquard S."/>
        </authorList>
    </citation>
    <scope>NUCLEOTIDE SEQUENCE</scope>
    <source>
        <strain evidence="2">MPI-CAGE-CH-0230</strain>
    </source>
</reference>
<evidence type="ECO:0000313" key="2">
    <source>
        <dbReference type="EMBL" id="KAH7030709.1"/>
    </source>
</evidence>
<comment type="caution">
    <text evidence="2">The sequence shown here is derived from an EMBL/GenBank/DDBJ whole genome shotgun (WGS) entry which is preliminary data.</text>
</comment>
<dbReference type="RefSeq" id="XP_046012389.1">
    <property type="nucleotide sequence ID" value="XM_046147913.1"/>
</dbReference>